<reference evidence="1 2" key="1">
    <citation type="journal article" date="2001" name="Nature">
        <title>Genome sequence of Yersinia pestis, the causative agent of plague.</title>
        <authorList>
            <person name="Parkhill J."/>
            <person name="Wren B.W."/>
            <person name="Thomson N.R."/>
            <person name="Titball R.W."/>
            <person name="Holden M.T.G."/>
            <person name="Prentice M.B."/>
            <person name="Sebaihia M."/>
            <person name="James K.D."/>
            <person name="Churcher C."/>
            <person name="Mungall K.L."/>
            <person name="Baker S."/>
            <person name="Basham D."/>
            <person name="Bentley S.D."/>
            <person name="Brooks K."/>
            <person name="Cerdeno-Tarraga A.M."/>
            <person name="Chillingworth T."/>
            <person name="Cronin A."/>
            <person name="Davies R.M."/>
            <person name="Davis P."/>
            <person name="Dougan G."/>
            <person name="Feltwell T."/>
            <person name="Hamlin N."/>
            <person name="Holroyd S."/>
            <person name="Jagels K."/>
            <person name="Leather S."/>
            <person name="Karlyshev A.V."/>
            <person name="Moule S."/>
            <person name="Oyston P.C.F."/>
            <person name="Quail M."/>
            <person name="Rutherford K."/>
            <person name="Simmonds M."/>
            <person name="Skelton J."/>
            <person name="Stevens K."/>
            <person name="Whitehead S."/>
            <person name="Barrell B.G."/>
        </authorList>
    </citation>
    <scope>NUCLEOTIDE SEQUENCE [LARGE SCALE GENOMIC DNA]</scope>
    <source>
        <strain evidence="2">CO-92 / Biovar Orientalis</strain>
    </source>
</reference>
<keyword evidence="2" id="KW-1185">Reference proteome</keyword>
<accession>A0A3G5LAY5</accession>
<dbReference type="AlphaFoldDB" id="Q74RV5"/>
<accession>Q74RV5</accession>
<accession>A0A2S9PLL7</accession>
<evidence type="ECO:0000313" key="1">
    <source>
        <dbReference type="EMBL" id="CAL19271.1"/>
    </source>
</evidence>
<dbReference type="HOGENOM" id="CLU_2637302_0_0_6"/>
<dbReference type="EMBL" id="AL590842">
    <property type="protein sequence ID" value="CAL19271.1"/>
    <property type="molecule type" value="Genomic_DNA"/>
</dbReference>
<name>Q74RV5_YERPE</name>
<dbReference type="Proteomes" id="UP000000815">
    <property type="component" value="Chromosome"/>
</dbReference>
<dbReference type="KEGG" id="ype:YPO0591"/>
<dbReference type="PaxDb" id="214092-YPO0591"/>
<evidence type="ECO:0000313" key="2">
    <source>
        <dbReference type="Proteomes" id="UP000000815"/>
    </source>
</evidence>
<organism evidence="1 2">
    <name type="scientific">Yersinia pestis</name>
    <dbReference type="NCBI Taxonomy" id="632"/>
    <lineage>
        <taxon>Bacteria</taxon>
        <taxon>Pseudomonadati</taxon>
        <taxon>Pseudomonadota</taxon>
        <taxon>Gammaproteobacteria</taxon>
        <taxon>Enterobacterales</taxon>
        <taxon>Yersiniaceae</taxon>
        <taxon>Yersinia</taxon>
    </lineage>
</organism>
<gene>
    <name evidence="1" type="ordered locus">YPO0591</name>
</gene>
<proteinExistence type="predicted"/>
<sequence length="77" mass="8672">MITQWNIYGTLDVKITLLEGRVVRTLSVLWGVPWLLAQNYVTSSSRMAQEPGLMCTDLRFTVIAVSFNDLVPTQAIE</sequence>
<dbReference type="PATRIC" id="fig|632.153.peg.2775"/>
<dbReference type="PIR" id="AE0073">
    <property type="entry name" value="AE0073"/>
</dbReference>
<protein>
    <submittedName>
        <fullName evidence="1">Uncharacterized protein</fullName>
    </submittedName>
</protein>
<accession>A0A5P8YK31</accession>